<dbReference type="AlphaFoldDB" id="A0A4P7NV71"/>
<gene>
    <name evidence="1" type="ORF">PoMZ_13484</name>
</gene>
<sequence>MVFNNQFHYIMELFDNQYKAVKKSNPAAKVNNLNYPLIRTKNLIRLQINIILVGGLGSSPYLYNYVKLHYEAKKVKILQTAGSNVPNCAAVRAVFYRVHNFGTTVPFTIKLSFYNCKKPVAPMRKINAVKSINIIIFDSKINKNEYFQHINKMGKKYKQLDFEVEIVPQKASVEFGIYIGGRKLGAKNVNVRFQ</sequence>
<accession>A0A4P7NV71</accession>
<dbReference type="Proteomes" id="UP000294847">
    <property type="component" value="Chromosome 7"/>
</dbReference>
<protein>
    <submittedName>
        <fullName evidence="1">Uncharacterized protein</fullName>
    </submittedName>
</protein>
<dbReference type="EMBL" id="CP034210">
    <property type="protein sequence ID" value="QBZ66505.1"/>
    <property type="molecule type" value="Genomic_DNA"/>
</dbReference>
<evidence type="ECO:0000313" key="2">
    <source>
        <dbReference type="Proteomes" id="UP000294847"/>
    </source>
</evidence>
<organism evidence="1 2">
    <name type="scientific">Pyricularia oryzae</name>
    <name type="common">Rice blast fungus</name>
    <name type="synonym">Magnaporthe oryzae</name>
    <dbReference type="NCBI Taxonomy" id="318829"/>
    <lineage>
        <taxon>Eukaryota</taxon>
        <taxon>Fungi</taxon>
        <taxon>Dikarya</taxon>
        <taxon>Ascomycota</taxon>
        <taxon>Pezizomycotina</taxon>
        <taxon>Sordariomycetes</taxon>
        <taxon>Sordariomycetidae</taxon>
        <taxon>Magnaporthales</taxon>
        <taxon>Pyriculariaceae</taxon>
        <taxon>Pyricularia</taxon>
    </lineage>
</organism>
<proteinExistence type="predicted"/>
<reference evidence="1 2" key="1">
    <citation type="journal article" date="2019" name="Mol. Biol. Evol.">
        <title>Blast fungal genomes show frequent chromosomal changes, gene gains and losses, and effector gene turnover.</title>
        <authorList>
            <person name="Gomez Luciano L.B."/>
            <person name="Jason Tsai I."/>
            <person name="Chuma I."/>
            <person name="Tosa Y."/>
            <person name="Chen Y.H."/>
            <person name="Li J.Y."/>
            <person name="Li M.Y."/>
            <person name="Jade Lu M.Y."/>
            <person name="Nakayashiki H."/>
            <person name="Li W.H."/>
        </authorList>
    </citation>
    <scope>NUCLEOTIDE SEQUENCE [LARGE SCALE GENOMIC DNA]</scope>
    <source>
        <strain evidence="1">MZ5-1-6</strain>
    </source>
</reference>
<evidence type="ECO:0000313" key="1">
    <source>
        <dbReference type="EMBL" id="QBZ66505.1"/>
    </source>
</evidence>
<name>A0A4P7NV71_PYROR</name>